<proteinExistence type="predicted"/>
<comment type="caution">
    <text evidence="1">The sequence shown here is derived from an EMBL/GenBank/DDBJ whole genome shotgun (WGS) entry which is preliminary data.</text>
</comment>
<reference evidence="1 2" key="1">
    <citation type="submission" date="2019-05" db="EMBL/GenBank/DDBJ databases">
        <title>Another draft genome of Portunus trituberculatus and its Hox gene families provides insights of decapod evolution.</title>
        <authorList>
            <person name="Jeong J.-H."/>
            <person name="Song I."/>
            <person name="Kim S."/>
            <person name="Choi T."/>
            <person name="Kim D."/>
            <person name="Ryu S."/>
            <person name="Kim W."/>
        </authorList>
    </citation>
    <scope>NUCLEOTIDE SEQUENCE [LARGE SCALE GENOMIC DNA]</scope>
    <source>
        <tissue evidence="1">Muscle</tissue>
    </source>
</reference>
<sequence>MQTLPPSIMAVATEKEPTHLNYEMTMKDSGTYHGTYHNKDAAQPRTACFSRKGQRDADNDNAMAKLGV</sequence>
<gene>
    <name evidence="1" type="ORF">E2C01_040890</name>
</gene>
<protein>
    <submittedName>
        <fullName evidence="1">Uncharacterized protein</fullName>
    </submittedName>
</protein>
<dbReference type="Proteomes" id="UP000324222">
    <property type="component" value="Unassembled WGS sequence"/>
</dbReference>
<evidence type="ECO:0000313" key="1">
    <source>
        <dbReference type="EMBL" id="MPC47154.1"/>
    </source>
</evidence>
<name>A0A5B7FS05_PORTR</name>
<evidence type="ECO:0000313" key="2">
    <source>
        <dbReference type="Proteomes" id="UP000324222"/>
    </source>
</evidence>
<dbReference type="AlphaFoldDB" id="A0A5B7FS05"/>
<keyword evidence="2" id="KW-1185">Reference proteome</keyword>
<accession>A0A5B7FS05</accession>
<dbReference type="EMBL" id="VSRR010007580">
    <property type="protein sequence ID" value="MPC47154.1"/>
    <property type="molecule type" value="Genomic_DNA"/>
</dbReference>
<organism evidence="1 2">
    <name type="scientific">Portunus trituberculatus</name>
    <name type="common">Swimming crab</name>
    <name type="synonym">Neptunus trituberculatus</name>
    <dbReference type="NCBI Taxonomy" id="210409"/>
    <lineage>
        <taxon>Eukaryota</taxon>
        <taxon>Metazoa</taxon>
        <taxon>Ecdysozoa</taxon>
        <taxon>Arthropoda</taxon>
        <taxon>Crustacea</taxon>
        <taxon>Multicrustacea</taxon>
        <taxon>Malacostraca</taxon>
        <taxon>Eumalacostraca</taxon>
        <taxon>Eucarida</taxon>
        <taxon>Decapoda</taxon>
        <taxon>Pleocyemata</taxon>
        <taxon>Brachyura</taxon>
        <taxon>Eubrachyura</taxon>
        <taxon>Portunoidea</taxon>
        <taxon>Portunidae</taxon>
        <taxon>Portuninae</taxon>
        <taxon>Portunus</taxon>
    </lineage>
</organism>